<dbReference type="OrthoDB" id="10297921at2759"/>
<dbReference type="HOGENOM" id="CLU_2484594_0_0_1"/>
<protein>
    <submittedName>
        <fullName evidence="1">Uncharacterized protein</fullName>
    </submittedName>
</protein>
<dbReference type="EMBL" id="GL377306">
    <property type="protein sequence ID" value="EFI97409.1"/>
    <property type="molecule type" value="Genomic_DNA"/>
</dbReference>
<dbReference type="GeneID" id="9589954"/>
<accession>D8Q5H4</accession>
<organism evidence="2">
    <name type="scientific">Schizophyllum commune (strain H4-8 / FGSC 9210)</name>
    <name type="common">Split gill fungus</name>
    <dbReference type="NCBI Taxonomy" id="578458"/>
    <lineage>
        <taxon>Eukaryota</taxon>
        <taxon>Fungi</taxon>
        <taxon>Dikarya</taxon>
        <taxon>Basidiomycota</taxon>
        <taxon>Agaricomycotina</taxon>
        <taxon>Agaricomycetes</taxon>
        <taxon>Agaricomycetidae</taxon>
        <taxon>Agaricales</taxon>
        <taxon>Schizophyllaceae</taxon>
        <taxon>Schizophyllum</taxon>
    </lineage>
</organism>
<feature type="non-terminal residue" evidence="1">
    <location>
        <position position="87"/>
    </location>
</feature>
<dbReference type="AlphaFoldDB" id="D8Q5H4"/>
<dbReference type="RefSeq" id="XP_003032312.1">
    <property type="nucleotide sequence ID" value="XM_003032266.1"/>
</dbReference>
<proteinExistence type="predicted"/>
<reference evidence="1 2" key="1">
    <citation type="journal article" date="2010" name="Nat. Biotechnol.">
        <title>Genome sequence of the model mushroom Schizophyllum commune.</title>
        <authorList>
            <person name="Ohm R.A."/>
            <person name="de Jong J.F."/>
            <person name="Lugones L.G."/>
            <person name="Aerts A."/>
            <person name="Kothe E."/>
            <person name="Stajich J.E."/>
            <person name="de Vries R.P."/>
            <person name="Record E."/>
            <person name="Levasseur A."/>
            <person name="Baker S.E."/>
            <person name="Bartholomew K.A."/>
            <person name="Coutinho P.M."/>
            <person name="Erdmann S."/>
            <person name="Fowler T.J."/>
            <person name="Gathman A.C."/>
            <person name="Lombard V."/>
            <person name="Henrissat B."/>
            <person name="Knabe N."/>
            <person name="Kuees U."/>
            <person name="Lilly W.W."/>
            <person name="Lindquist E."/>
            <person name="Lucas S."/>
            <person name="Magnuson J.K."/>
            <person name="Piumi F."/>
            <person name="Raudaskoski M."/>
            <person name="Salamov A."/>
            <person name="Schmutz J."/>
            <person name="Schwarze F.W.M.R."/>
            <person name="vanKuyk P.A."/>
            <person name="Horton J.S."/>
            <person name="Grigoriev I.V."/>
            <person name="Woesten H.A.B."/>
        </authorList>
    </citation>
    <scope>NUCLEOTIDE SEQUENCE [LARGE SCALE GENOMIC DNA]</scope>
    <source>
        <strain evidence="2">H4-8 / FGSC 9210</strain>
    </source>
</reference>
<dbReference type="VEuPathDB" id="FungiDB:SCHCODRAFT_02503225"/>
<dbReference type="InParanoid" id="D8Q5H4"/>
<name>D8Q5H4_SCHCM</name>
<evidence type="ECO:0000313" key="1">
    <source>
        <dbReference type="EMBL" id="EFI97409.1"/>
    </source>
</evidence>
<dbReference type="Proteomes" id="UP000007431">
    <property type="component" value="Unassembled WGS sequence"/>
</dbReference>
<dbReference type="KEGG" id="scm:SCHCO_02503225"/>
<keyword evidence="2" id="KW-1185">Reference proteome</keyword>
<evidence type="ECO:0000313" key="2">
    <source>
        <dbReference type="Proteomes" id="UP000007431"/>
    </source>
</evidence>
<gene>
    <name evidence="1" type="ORF">SCHCODRAFT_109218</name>
</gene>
<sequence>MQYPTNHNLAVAEDQRLQSDVLGMPPSVAASTSGDRHGDRRLTADAFCGWIATADSAYAVGSTAEPVAARSAIVGPAAEIEETMSLL</sequence>